<accession>M4BBC4</accession>
<dbReference type="AlphaFoldDB" id="M4BBC4"/>
<evidence type="ECO:0000313" key="2">
    <source>
        <dbReference type="Proteomes" id="UP000011713"/>
    </source>
</evidence>
<evidence type="ECO:0000313" key="1">
    <source>
        <dbReference type="EnsemblProtists" id="HpaP803586"/>
    </source>
</evidence>
<dbReference type="VEuPathDB" id="FungiDB:HpaG803586"/>
<proteinExistence type="predicted"/>
<dbReference type="Proteomes" id="UP000011713">
    <property type="component" value="Unassembled WGS sequence"/>
</dbReference>
<keyword evidence="2" id="KW-1185">Reference proteome</keyword>
<dbReference type="HOGENOM" id="CLU_2927497_0_0_1"/>
<sequence>MAPNMNLSGDVCVEDCHSSLSLDSYDVVSPRSGKHDPEDVVIFFDWGARDPGRRASRAARA</sequence>
<dbReference type="EnsemblProtists" id="HpaT803586">
    <property type="protein sequence ID" value="HpaP803586"/>
    <property type="gene ID" value="HpaG803586"/>
</dbReference>
<reference evidence="1" key="2">
    <citation type="submission" date="2015-06" db="UniProtKB">
        <authorList>
            <consortium name="EnsemblProtists"/>
        </authorList>
    </citation>
    <scope>IDENTIFICATION</scope>
    <source>
        <strain evidence="1">Emoy2</strain>
    </source>
</reference>
<reference evidence="2" key="1">
    <citation type="journal article" date="2010" name="Science">
        <title>Signatures of adaptation to obligate biotrophy in the Hyaloperonospora arabidopsidis genome.</title>
        <authorList>
            <person name="Baxter L."/>
            <person name="Tripathy S."/>
            <person name="Ishaque N."/>
            <person name="Boot N."/>
            <person name="Cabral A."/>
            <person name="Kemen E."/>
            <person name="Thines M."/>
            <person name="Ah-Fong A."/>
            <person name="Anderson R."/>
            <person name="Badejoko W."/>
            <person name="Bittner-Eddy P."/>
            <person name="Boore J.L."/>
            <person name="Chibucos M.C."/>
            <person name="Coates M."/>
            <person name="Dehal P."/>
            <person name="Delehaunty K."/>
            <person name="Dong S."/>
            <person name="Downton P."/>
            <person name="Dumas B."/>
            <person name="Fabro G."/>
            <person name="Fronick C."/>
            <person name="Fuerstenberg S.I."/>
            <person name="Fulton L."/>
            <person name="Gaulin E."/>
            <person name="Govers F."/>
            <person name="Hughes L."/>
            <person name="Humphray S."/>
            <person name="Jiang R.H."/>
            <person name="Judelson H."/>
            <person name="Kamoun S."/>
            <person name="Kyung K."/>
            <person name="Meijer H."/>
            <person name="Minx P."/>
            <person name="Morris P."/>
            <person name="Nelson J."/>
            <person name="Phuntumart V."/>
            <person name="Qutob D."/>
            <person name="Rehmany A."/>
            <person name="Rougon-Cardoso A."/>
            <person name="Ryden P."/>
            <person name="Torto-Alalibo T."/>
            <person name="Studholme D."/>
            <person name="Wang Y."/>
            <person name="Win J."/>
            <person name="Wood J."/>
            <person name="Clifton S.W."/>
            <person name="Rogers J."/>
            <person name="Van den Ackerveken G."/>
            <person name="Jones J.D."/>
            <person name="McDowell J.M."/>
            <person name="Beynon J."/>
            <person name="Tyler B.M."/>
        </authorList>
    </citation>
    <scope>NUCLEOTIDE SEQUENCE [LARGE SCALE GENOMIC DNA]</scope>
    <source>
        <strain evidence="2">Emoy2</strain>
    </source>
</reference>
<dbReference type="EMBL" id="JH598095">
    <property type="status" value="NOT_ANNOTATED_CDS"/>
    <property type="molecule type" value="Genomic_DNA"/>
</dbReference>
<protein>
    <submittedName>
        <fullName evidence="1">Uncharacterized protein</fullName>
    </submittedName>
</protein>
<organism evidence="1 2">
    <name type="scientific">Hyaloperonospora arabidopsidis (strain Emoy2)</name>
    <name type="common">Downy mildew agent</name>
    <name type="synonym">Peronospora arabidopsidis</name>
    <dbReference type="NCBI Taxonomy" id="559515"/>
    <lineage>
        <taxon>Eukaryota</taxon>
        <taxon>Sar</taxon>
        <taxon>Stramenopiles</taxon>
        <taxon>Oomycota</taxon>
        <taxon>Peronosporomycetes</taxon>
        <taxon>Peronosporales</taxon>
        <taxon>Peronosporaceae</taxon>
        <taxon>Hyaloperonospora</taxon>
    </lineage>
</organism>
<name>M4BBC4_HYAAE</name>
<dbReference type="InParanoid" id="M4BBC4"/>